<comment type="subcellular location">
    <subcellularLocation>
        <location evidence="12">Endoplasmic reticulum membrane</location>
        <topology evidence="12">Single-pass membrane protein</topology>
    </subcellularLocation>
</comment>
<evidence type="ECO:0000256" key="8">
    <source>
        <dbReference type="ARBA" id="ARBA00023002"/>
    </source>
</evidence>
<keyword evidence="2 12" id="KW-0444">Lipid biosynthesis</keyword>
<dbReference type="PIRSF" id="PIRSF000126">
    <property type="entry name" value="11-beta-HSD1"/>
    <property type="match status" value="1"/>
</dbReference>
<evidence type="ECO:0000256" key="13">
    <source>
        <dbReference type="SAM" id="Phobius"/>
    </source>
</evidence>
<evidence type="ECO:0000256" key="10">
    <source>
        <dbReference type="ARBA" id="ARBA00023136"/>
    </source>
</evidence>
<comment type="pathway">
    <text evidence="1">Lipid metabolism; fatty acid biosynthesis.</text>
</comment>
<comment type="catalytic activity">
    <reaction evidence="12">
        <text>a very-long-chain (3R)-3-hydroxyacyl-CoA + NADP(+) = a very-long-chain 3-oxoacyl-CoA + NADPH + H(+)</text>
        <dbReference type="Rhea" id="RHEA:48680"/>
        <dbReference type="ChEBI" id="CHEBI:15378"/>
        <dbReference type="ChEBI" id="CHEBI:57783"/>
        <dbReference type="ChEBI" id="CHEBI:58349"/>
        <dbReference type="ChEBI" id="CHEBI:85440"/>
        <dbReference type="ChEBI" id="CHEBI:90725"/>
        <dbReference type="EC" id="1.1.1.330"/>
    </reaction>
</comment>
<protein>
    <recommendedName>
        <fullName evidence="12">Very-long-chain 3-oxoacyl-CoA reductase</fullName>
        <ecNumber evidence="12">1.1.1.330</ecNumber>
    </recommendedName>
    <alternativeName>
        <fullName evidence="12">3-ketoacyl-CoA reductase</fullName>
        <shortName evidence="12">3-ketoreductase</shortName>
        <shortName evidence="12">KAR</shortName>
    </alternativeName>
    <alternativeName>
        <fullName evidence="12">Microsomal beta-keto-reductase</fullName>
    </alternativeName>
</protein>
<name>G2QLT1_THET4</name>
<keyword evidence="9 12" id="KW-0443">Lipid metabolism</keyword>
<comment type="function">
    <text evidence="12">Component of the microsomal membrane bound fatty acid elongation system, which produces the 26-carbon very long-chain fatty acids (VLCFA) from palmitate. Catalyzes the reduction of the 3-ketoacyl-CoA intermediate that is formed in each cycle of fatty acid elongation. VLCFAs serve as precursors for ceramide and sphingolipids.</text>
</comment>
<evidence type="ECO:0000256" key="12">
    <source>
        <dbReference type="HAMAP-Rule" id="MF_03107"/>
    </source>
</evidence>
<dbReference type="Gene3D" id="3.40.50.720">
    <property type="entry name" value="NAD(P)-binding Rossmann-like Domain"/>
    <property type="match status" value="1"/>
</dbReference>
<proteinExistence type="inferred from homology"/>
<dbReference type="HOGENOM" id="CLU_010194_38_0_1"/>
<evidence type="ECO:0000313" key="14">
    <source>
        <dbReference type="EMBL" id="AEO60911.1"/>
    </source>
</evidence>
<dbReference type="FunFam" id="3.40.50.720:FF:000317">
    <property type="entry name" value="Very-long-chain 3-oxoacyl-CoA reductase"/>
    <property type="match status" value="1"/>
</dbReference>
<dbReference type="InterPro" id="IPR036291">
    <property type="entry name" value="NAD(P)-bd_dom_sf"/>
</dbReference>
<sequence>MASNFDLQETLERAVDLWESLPKAAHWALAGIGAIYVARGVLSFVQLFLTCFVLSGTNLRKYGKKGTWAVVTGASDGLGKEFAHQLAAKGFNLVLVSRTQSKLDALARELTLRWSGFQAKTLAMDYSKDDDADYERLAELISGLDVGILINNVGQSHSIPVPFLETSRDELQNIVTINCLGTLKTTQIVAPILTKRKRGLILTMGSFAGYMPTPYLATYSGSKSFLQHWSSSLAAELKPQGVDVEFVISYLVTTAMSKIRRTSLLIPSPKPFVRSVLGKVGLGWTEKFTNTYTPWWSHAIFKWAIENTVGATSGITVWFNRRMHLDIRARALRKAEREAKKKL</sequence>
<evidence type="ECO:0000256" key="9">
    <source>
        <dbReference type="ARBA" id="ARBA00023098"/>
    </source>
</evidence>
<reference evidence="14 15" key="1">
    <citation type="journal article" date="2011" name="Nat. Biotechnol.">
        <title>Comparative genomic analysis of the thermophilic biomass-degrading fungi Myceliophthora thermophila and Thielavia terrestris.</title>
        <authorList>
            <person name="Berka R.M."/>
            <person name="Grigoriev I.V."/>
            <person name="Otillar R."/>
            <person name="Salamov A."/>
            <person name="Grimwood J."/>
            <person name="Reid I."/>
            <person name="Ishmael N."/>
            <person name="John T."/>
            <person name="Darmond C."/>
            <person name="Moisan M.-C."/>
            <person name="Henrissat B."/>
            <person name="Coutinho P.M."/>
            <person name="Lombard V."/>
            <person name="Natvig D.O."/>
            <person name="Lindquist E."/>
            <person name="Schmutz J."/>
            <person name="Lucas S."/>
            <person name="Harris P."/>
            <person name="Powlowski J."/>
            <person name="Bellemare A."/>
            <person name="Taylor D."/>
            <person name="Butler G."/>
            <person name="de Vries R.P."/>
            <person name="Allijn I.E."/>
            <person name="van den Brink J."/>
            <person name="Ushinsky S."/>
            <person name="Storms R."/>
            <person name="Powell A.J."/>
            <person name="Paulsen I.T."/>
            <person name="Elbourne L.D.H."/>
            <person name="Baker S.E."/>
            <person name="Magnuson J."/>
            <person name="LaBoissiere S."/>
            <person name="Clutterbuck A.J."/>
            <person name="Martinez D."/>
            <person name="Wogulis M."/>
            <person name="de Leon A.L."/>
            <person name="Rey M.W."/>
            <person name="Tsang A."/>
        </authorList>
    </citation>
    <scope>NUCLEOTIDE SEQUENCE [LARGE SCALE GENOMIC DNA]</scope>
    <source>
        <strain evidence="15">ATCC 42464 / BCRC 31852 / DSM 1799</strain>
    </source>
</reference>
<feature type="active site" description="Proton acceptor" evidence="12">
    <location>
        <position position="219"/>
    </location>
</feature>
<dbReference type="PANTHER" id="PTHR43086:SF2">
    <property type="entry name" value="HYDROXYSTEROID DEHYDROGENASE-LIKE PROTEIN 1"/>
    <property type="match status" value="1"/>
</dbReference>
<evidence type="ECO:0000256" key="1">
    <source>
        <dbReference type="ARBA" id="ARBA00005194"/>
    </source>
</evidence>
<gene>
    <name evidence="14" type="ORF">MYCTH_2310645</name>
</gene>
<dbReference type="GO" id="GO:0005789">
    <property type="term" value="C:endoplasmic reticulum membrane"/>
    <property type="evidence" value="ECO:0007669"/>
    <property type="project" value="UniProtKB-SubCell"/>
</dbReference>
<dbReference type="PRINTS" id="PR00081">
    <property type="entry name" value="GDHRDH"/>
</dbReference>
<organism evidence="14 15">
    <name type="scientific">Thermothelomyces thermophilus (strain ATCC 42464 / BCRC 31852 / DSM 1799)</name>
    <name type="common">Sporotrichum thermophile</name>
    <dbReference type="NCBI Taxonomy" id="573729"/>
    <lineage>
        <taxon>Eukaryota</taxon>
        <taxon>Fungi</taxon>
        <taxon>Dikarya</taxon>
        <taxon>Ascomycota</taxon>
        <taxon>Pezizomycotina</taxon>
        <taxon>Sordariomycetes</taxon>
        <taxon>Sordariomycetidae</taxon>
        <taxon>Sordariales</taxon>
        <taxon>Chaetomiaceae</taxon>
        <taxon>Thermothelomyces</taxon>
    </lineage>
</organism>
<evidence type="ECO:0000256" key="3">
    <source>
        <dbReference type="ARBA" id="ARBA00022692"/>
    </source>
</evidence>
<dbReference type="GeneID" id="11514293"/>
<dbReference type="KEGG" id="mtm:MYCTH_2310645"/>
<dbReference type="GO" id="GO:0030497">
    <property type="term" value="P:fatty acid elongation"/>
    <property type="evidence" value="ECO:0007669"/>
    <property type="project" value="UniProtKB-UniRule"/>
</dbReference>
<evidence type="ECO:0000256" key="4">
    <source>
        <dbReference type="ARBA" id="ARBA00022824"/>
    </source>
</evidence>
<dbReference type="PANTHER" id="PTHR43086">
    <property type="entry name" value="VERY-LONG-CHAIN 3-OXOOACYL-COA REDUCTASE"/>
    <property type="match status" value="1"/>
</dbReference>
<dbReference type="FunCoup" id="G2QLT1">
    <property type="interactions" value="640"/>
</dbReference>
<dbReference type="VEuPathDB" id="FungiDB:MYCTH_2310645"/>
<dbReference type="SUPFAM" id="SSF51735">
    <property type="entry name" value="NAD(P)-binding Rossmann-fold domains"/>
    <property type="match status" value="1"/>
</dbReference>
<feature type="transmembrane region" description="Helical" evidence="13">
    <location>
        <begin position="27"/>
        <end position="55"/>
    </location>
</feature>
<dbReference type="eggNOG" id="KOG1014">
    <property type="taxonomic scope" value="Eukaryota"/>
</dbReference>
<dbReference type="GO" id="GO:0045703">
    <property type="term" value="F:ketoreductase activity"/>
    <property type="evidence" value="ECO:0007669"/>
    <property type="project" value="UniProtKB-UniRule"/>
</dbReference>
<keyword evidence="8 12" id="KW-0560">Oxidoreductase</keyword>
<accession>G2QLT1</accession>
<dbReference type="RefSeq" id="XP_003666156.1">
    <property type="nucleotide sequence ID" value="XM_003666108.1"/>
</dbReference>
<dbReference type="AlphaFoldDB" id="G2QLT1"/>
<dbReference type="InParanoid" id="G2QLT1"/>
<dbReference type="InterPro" id="IPR020904">
    <property type="entry name" value="Sc_DH/Rdtase_CS"/>
</dbReference>
<keyword evidence="6 12" id="KW-0521">NADP</keyword>
<dbReference type="GO" id="GO:0030148">
    <property type="term" value="P:sphingolipid biosynthetic process"/>
    <property type="evidence" value="ECO:0007669"/>
    <property type="project" value="UniProtKB-ARBA"/>
</dbReference>
<feature type="binding site" evidence="12">
    <location>
        <position position="206"/>
    </location>
    <ligand>
        <name>substrate</name>
    </ligand>
</feature>
<evidence type="ECO:0000256" key="11">
    <source>
        <dbReference type="ARBA" id="ARBA00023160"/>
    </source>
</evidence>
<dbReference type="EC" id="1.1.1.330" evidence="12"/>
<dbReference type="STRING" id="573729.G2QLT1"/>
<dbReference type="EMBL" id="CP003007">
    <property type="protein sequence ID" value="AEO60911.1"/>
    <property type="molecule type" value="Genomic_DNA"/>
</dbReference>
<dbReference type="PROSITE" id="PS00061">
    <property type="entry name" value="ADH_SHORT"/>
    <property type="match status" value="1"/>
</dbReference>
<keyword evidence="7 12" id="KW-1133">Transmembrane helix</keyword>
<dbReference type="InterPro" id="IPR002347">
    <property type="entry name" value="SDR_fam"/>
</dbReference>
<dbReference type="UniPathway" id="UPA00094"/>
<dbReference type="Proteomes" id="UP000007322">
    <property type="component" value="Chromosome 6"/>
</dbReference>
<evidence type="ECO:0000256" key="7">
    <source>
        <dbReference type="ARBA" id="ARBA00022989"/>
    </source>
</evidence>
<dbReference type="GO" id="GO:0141040">
    <property type="term" value="F:very-long-chain 3-oxoacyl-CoA reductase activity"/>
    <property type="evidence" value="ECO:0007669"/>
    <property type="project" value="UniProtKB-EC"/>
</dbReference>
<evidence type="ECO:0000313" key="15">
    <source>
        <dbReference type="Proteomes" id="UP000007322"/>
    </source>
</evidence>
<keyword evidence="3 12" id="KW-0812">Transmembrane</keyword>
<comment type="similarity">
    <text evidence="12">Belongs to the short-chain dehydrogenases/reductases (SDR) family.</text>
</comment>
<dbReference type="HAMAP" id="MF_03107">
    <property type="entry name" value="3_ketoreductase"/>
    <property type="match status" value="1"/>
</dbReference>
<dbReference type="Pfam" id="PF00106">
    <property type="entry name" value="adh_short"/>
    <property type="match status" value="1"/>
</dbReference>
<keyword evidence="10 12" id="KW-0472">Membrane</keyword>
<evidence type="ECO:0000256" key="2">
    <source>
        <dbReference type="ARBA" id="ARBA00022516"/>
    </source>
</evidence>
<dbReference type="OrthoDB" id="5545019at2759"/>
<dbReference type="InterPro" id="IPR027533">
    <property type="entry name" value="3_ketoreductase_fungal"/>
</dbReference>
<keyword evidence="15" id="KW-1185">Reference proteome</keyword>
<evidence type="ECO:0000256" key="5">
    <source>
        <dbReference type="ARBA" id="ARBA00022832"/>
    </source>
</evidence>
<keyword evidence="4 12" id="KW-0256">Endoplasmic reticulum</keyword>
<evidence type="ECO:0000256" key="6">
    <source>
        <dbReference type="ARBA" id="ARBA00022857"/>
    </source>
</evidence>
<dbReference type="OMA" id="LVAPGMM"/>
<keyword evidence="5 12" id="KW-0276">Fatty acid metabolism</keyword>
<keyword evidence="11 12" id="KW-0275">Fatty acid biosynthesis</keyword>
<dbReference type="CDD" id="cd05356">
    <property type="entry name" value="17beta-HSD1_like_SDR_c"/>
    <property type="match status" value="1"/>
</dbReference>